<reference evidence="7" key="1">
    <citation type="submission" date="2017-08" db="EMBL/GenBank/DDBJ databases">
        <authorList>
            <person name="Varghese N."/>
            <person name="Submissions S."/>
        </authorList>
    </citation>
    <scope>NUCLEOTIDE SEQUENCE [LARGE SCALE GENOMIC DNA]</scope>
    <source>
        <strain evidence="7">DSM 4725</strain>
    </source>
</reference>
<dbReference type="SUPFAM" id="SSF49503">
    <property type="entry name" value="Cupredoxins"/>
    <property type="match status" value="3"/>
</dbReference>
<keyword evidence="7" id="KW-1185">Reference proteome</keyword>
<dbReference type="InterPro" id="IPR002355">
    <property type="entry name" value="Cu_oxidase_Cu_BS"/>
</dbReference>
<evidence type="ECO:0000259" key="5">
    <source>
        <dbReference type="Pfam" id="PF07732"/>
    </source>
</evidence>
<dbReference type="Pfam" id="PF07731">
    <property type="entry name" value="Cu-oxidase_2"/>
    <property type="match status" value="1"/>
</dbReference>
<evidence type="ECO:0000259" key="3">
    <source>
        <dbReference type="Pfam" id="PF00394"/>
    </source>
</evidence>
<dbReference type="CDD" id="cd13853">
    <property type="entry name" value="CuRO_1_Tth-MCO_like"/>
    <property type="match status" value="1"/>
</dbReference>
<dbReference type="Pfam" id="PF00394">
    <property type="entry name" value="Cu-oxidase"/>
    <property type="match status" value="1"/>
</dbReference>
<dbReference type="CDD" id="cd13900">
    <property type="entry name" value="CuRO_3_Tth-MCO_like"/>
    <property type="match status" value="1"/>
</dbReference>
<dbReference type="Pfam" id="PF07732">
    <property type="entry name" value="Cu-oxidase_3"/>
    <property type="match status" value="1"/>
</dbReference>
<dbReference type="AlphaFoldDB" id="A0A285V7V9"/>
<organism evidence="6 7">
    <name type="scientific">Blastococcus aggregatus</name>
    <dbReference type="NCBI Taxonomy" id="38502"/>
    <lineage>
        <taxon>Bacteria</taxon>
        <taxon>Bacillati</taxon>
        <taxon>Actinomycetota</taxon>
        <taxon>Actinomycetes</taxon>
        <taxon>Geodermatophilales</taxon>
        <taxon>Geodermatophilaceae</taxon>
        <taxon>Blastococcus</taxon>
    </lineage>
</organism>
<dbReference type="Proteomes" id="UP000219435">
    <property type="component" value="Unassembled WGS sequence"/>
</dbReference>
<dbReference type="InterPro" id="IPR001117">
    <property type="entry name" value="Cu-oxidase_2nd"/>
</dbReference>
<dbReference type="EMBL" id="OBQI01000004">
    <property type="protein sequence ID" value="SOC50150.1"/>
    <property type="molecule type" value="Genomic_DNA"/>
</dbReference>
<keyword evidence="2" id="KW-0560">Oxidoreductase</keyword>
<proteinExistence type="predicted"/>
<dbReference type="PROSITE" id="PS00080">
    <property type="entry name" value="MULTICOPPER_OXIDASE2"/>
    <property type="match status" value="1"/>
</dbReference>
<keyword evidence="1" id="KW-0479">Metal-binding</keyword>
<dbReference type="InterPro" id="IPR011706">
    <property type="entry name" value="Cu-oxidase_C"/>
</dbReference>
<dbReference type="OrthoDB" id="345021at2"/>
<dbReference type="InterPro" id="IPR006311">
    <property type="entry name" value="TAT_signal"/>
</dbReference>
<name>A0A285V7V9_9ACTN</name>
<sequence length="484" mass="51944">MRPISRRHALQLAGLGVLSAAVGGTGIVLSGGSRLDPAVGAQLSEPEALRSEGGVLRLRLEAAEGSLTVAGRRARAYGYNGSLPGPTLRLRPGDRLQVQLVNRLDAPTNLHVHGLYVSPEGKGDNVFVTVQPGETFDYDYRLPDDHPPGVYWYHPHHHGMVADQVFGGLYGAILVEDPQDLPVARERVLVVSDITLDGAGRLQQPSGMDQMMGREGDLVLVNGQVRPSLTARPGERERWRIVNACAARYVRLRLDGQRMDLLGIDSGRYPEPRSVEEVVLATGNRADVLVTTTEGSSALEVLGVDRGGMGAMGGMMGGSFSGDVGTVATLEVTGGSVTAAAPIPPRPEPRDLRGVEPAGRRRLVFAMGMGGGIGPGGMSFTIDGREFDPDRVDQEVVVGAVEEWTIGNTSPMGHPMHLHVWPMQIVAEDGRPVDDVRWQDVVNVPAGGEVTVRISFDRFGGRTVYHCHILDHEDRGMMGVVEAR</sequence>
<feature type="domain" description="Plastocyanin-like" evidence="3">
    <location>
        <begin position="210"/>
        <end position="294"/>
    </location>
</feature>
<evidence type="ECO:0000313" key="6">
    <source>
        <dbReference type="EMBL" id="SOC50150.1"/>
    </source>
</evidence>
<accession>A0A285V7V9</accession>
<keyword evidence="6" id="KW-0946">Virion</keyword>
<dbReference type="InterPro" id="IPR045087">
    <property type="entry name" value="Cu-oxidase_fam"/>
</dbReference>
<dbReference type="GO" id="GO:0016491">
    <property type="term" value="F:oxidoreductase activity"/>
    <property type="evidence" value="ECO:0007669"/>
    <property type="project" value="UniProtKB-KW"/>
</dbReference>
<evidence type="ECO:0000313" key="7">
    <source>
        <dbReference type="Proteomes" id="UP000219435"/>
    </source>
</evidence>
<protein>
    <submittedName>
        <fullName evidence="6">Multicopper oxidase with three cupredoxin domains (Includes cell division protein FtsP and spore coat protein CotA)</fullName>
    </submittedName>
</protein>
<evidence type="ECO:0000256" key="1">
    <source>
        <dbReference type="ARBA" id="ARBA00022723"/>
    </source>
</evidence>
<dbReference type="InterPro" id="IPR011707">
    <property type="entry name" value="Cu-oxidase-like_N"/>
</dbReference>
<keyword evidence="6" id="KW-0167">Capsid protein</keyword>
<dbReference type="PANTHER" id="PTHR11709:SF2">
    <property type="entry name" value="MULTICOPPER OXIDASE LPR1"/>
    <property type="match status" value="1"/>
</dbReference>
<evidence type="ECO:0000256" key="2">
    <source>
        <dbReference type="ARBA" id="ARBA00023002"/>
    </source>
</evidence>
<dbReference type="CDD" id="cd13881">
    <property type="entry name" value="CuRO_2_McoC_like"/>
    <property type="match status" value="1"/>
</dbReference>
<gene>
    <name evidence="6" type="ORF">SAMN05660748_2889</name>
</gene>
<dbReference type="PANTHER" id="PTHR11709">
    <property type="entry name" value="MULTI-COPPER OXIDASE"/>
    <property type="match status" value="1"/>
</dbReference>
<dbReference type="InterPro" id="IPR008972">
    <property type="entry name" value="Cupredoxin"/>
</dbReference>
<feature type="domain" description="Plastocyanin-like" evidence="4">
    <location>
        <begin position="381"/>
        <end position="482"/>
    </location>
</feature>
<evidence type="ECO:0000259" key="4">
    <source>
        <dbReference type="Pfam" id="PF07731"/>
    </source>
</evidence>
<keyword evidence="6" id="KW-0131">Cell cycle</keyword>
<dbReference type="Gene3D" id="2.60.40.420">
    <property type="entry name" value="Cupredoxins - blue copper proteins"/>
    <property type="match status" value="3"/>
</dbReference>
<feature type="domain" description="Plastocyanin-like" evidence="5">
    <location>
        <begin position="66"/>
        <end position="179"/>
    </location>
</feature>
<dbReference type="PROSITE" id="PS51318">
    <property type="entry name" value="TAT"/>
    <property type="match status" value="1"/>
</dbReference>
<dbReference type="GO" id="GO:0051301">
    <property type="term" value="P:cell division"/>
    <property type="evidence" value="ECO:0007669"/>
    <property type="project" value="UniProtKB-KW"/>
</dbReference>
<dbReference type="GO" id="GO:0005507">
    <property type="term" value="F:copper ion binding"/>
    <property type="evidence" value="ECO:0007669"/>
    <property type="project" value="InterPro"/>
</dbReference>
<keyword evidence="6" id="KW-0132">Cell division</keyword>